<dbReference type="GO" id="GO:0006121">
    <property type="term" value="P:mitochondrial electron transport, succinate to ubiquinone"/>
    <property type="evidence" value="ECO:0007669"/>
    <property type="project" value="UniProtKB-UniRule"/>
</dbReference>
<accession>A0A0D7ALT8</accession>
<evidence type="ECO:0000256" key="1">
    <source>
        <dbReference type="ARBA" id="ARBA00023128"/>
    </source>
</evidence>
<keyword evidence="1 3" id="KW-0496">Mitochondrion</keyword>
<dbReference type="Proteomes" id="UP000054144">
    <property type="component" value="Unassembled WGS sequence"/>
</dbReference>
<feature type="region of interest" description="Disordered" evidence="4">
    <location>
        <begin position="39"/>
        <end position="67"/>
    </location>
</feature>
<dbReference type="FunFam" id="1.10.150.250:FF:000004">
    <property type="entry name" value="Succinate dehydrogenase assembly factor 2, mitochondrial"/>
    <property type="match status" value="1"/>
</dbReference>
<dbReference type="EMBL" id="KN881630">
    <property type="protein sequence ID" value="KIY52830.1"/>
    <property type="molecule type" value="Genomic_DNA"/>
</dbReference>
<dbReference type="PANTHER" id="PTHR12469:SF2">
    <property type="entry name" value="SUCCINATE DEHYDROGENASE ASSEMBLY FACTOR 2, MITOCHONDRIAL"/>
    <property type="match status" value="1"/>
</dbReference>
<dbReference type="InterPro" id="IPR036714">
    <property type="entry name" value="SDH_sf"/>
</dbReference>
<keyword evidence="6" id="KW-1185">Reference proteome</keyword>
<keyword evidence="2 3" id="KW-0143">Chaperone</keyword>
<evidence type="ECO:0000256" key="2">
    <source>
        <dbReference type="ARBA" id="ARBA00023186"/>
    </source>
</evidence>
<evidence type="ECO:0000313" key="6">
    <source>
        <dbReference type="Proteomes" id="UP000054144"/>
    </source>
</evidence>
<sequence length="160" mass="18544">MSASAAFRLSVRSFALRPSFRARMLHACGVPRADPWPLPHSPEHIKNTTSPPDLPPPTPLERPNESVETLRARLVYQSRKRGTLESDLLLSTFAQQHLKEMDETELKEYDKLLDEPDWDIYYWATDNRAPPERWQNSCILQRLRTHAKNEGREVRSMPAL</sequence>
<name>A0A0D7ALT8_9AGAR</name>
<evidence type="ECO:0000256" key="4">
    <source>
        <dbReference type="SAM" id="MobiDB-lite"/>
    </source>
</evidence>
<dbReference type="AlphaFoldDB" id="A0A0D7ALT8"/>
<dbReference type="HAMAP" id="MF_03057">
    <property type="entry name" value="SDHAF2"/>
    <property type="match status" value="1"/>
</dbReference>
<dbReference type="InterPro" id="IPR005631">
    <property type="entry name" value="SDH"/>
</dbReference>
<dbReference type="PANTHER" id="PTHR12469">
    <property type="entry name" value="PROTEIN EMI5 HOMOLOG, MITOCHONDRIAL"/>
    <property type="match status" value="1"/>
</dbReference>
<dbReference type="OrthoDB" id="284292at2759"/>
<dbReference type="GO" id="GO:0034553">
    <property type="term" value="P:mitochondrial respiratory chain complex II assembly"/>
    <property type="evidence" value="ECO:0007669"/>
    <property type="project" value="TreeGrafter"/>
</dbReference>
<evidence type="ECO:0000256" key="3">
    <source>
        <dbReference type="HAMAP-Rule" id="MF_03057"/>
    </source>
</evidence>
<comment type="subcellular location">
    <subcellularLocation>
        <location evidence="3">Mitochondrion matrix</location>
    </subcellularLocation>
</comment>
<dbReference type="GO" id="GO:0005759">
    <property type="term" value="C:mitochondrial matrix"/>
    <property type="evidence" value="ECO:0007669"/>
    <property type="project" value="UniProtKB-SubCell"/>
</dbReference>
<organism evidence="5 6">
    <name type="scientific">Fistulina hepatica ATCC 64428</name>
    <dbReference type="NCBI Taxonomy" id="1128425"/>
    <lineage>
        <taxon>Eukaryota</taxon>
        <taxon>Fungi</taxon>
        <taxon>Dikarya</taxon>
        <taxon>Basidiomycota</taxon>
        <taxon>Agaricomycotina</taxon>
        <taxon>Agaricomycetes</taxon>
        <taxon>Agaricomycetidae</taxon>
        <taxon>Agaricales</taxon>
        <taxon>Fistulinaceae</taxon>
        <taxon>Fistulina</taxon>
    </lineage>
</organism>
<evidence type="ECO:0000313" key="5">
    <source>
        <dbReference type="EMBL" id="KIY52830.1"/>
    </source>
</evidence>
<comment type="function">
    <text evidence="3">Plays an essential role in the assembly of succinate dehydrogenase (SDH), an enzyme complex (also referred to as respiratory complex II) that is a component of both the tricarboxylic acid (TCA) cycle and the mitochondrial electron transport chain, and which couples the oxidation of succinate to fumarate with the reduction of ubiquinone (coenzyme Q) to ubiquinol. Required for flavinylation (covalent attachment of FAD) of the flavoprotein subunit of the SDH catalytic dimer.</text>
</comment>
<comment type="subunit">
    <text evidence="3">Interacts with the flavoprotein subunit within the SDH catalytic dimer.</text>
</comment>
<comment type="similarity">
    <text evidence="3">Belongs to the SDHAF2 family.</text>
</comment>
<protein>
    <recommendedName>
        <fullName evidence="3">Succinate dehydrogenase assembly factor 2, mitochondrial</fullName>
        <shortName evidence="3">SDH assembly factor 2</shortName>
        <shortName evidence="3">SDHAF2</shortName>
    </recommendedName>
</protein>
<proteinExistence type="inferred from homology"/>
<dbReference type="InterPro" id="IPR028882">
    <property type="entry name" value="SDHAF2"/>
</dbReference>
<dbReference type="GO" id="GO:0006099">
    <property type="term" value="P:tricarboxylic acid cycle"/>
    <property type="evidence" value="ECO:0007669"/>
    <property type="project" value="TreeGrafter"/>
</dbReference>
<dbReference type="Pfam" id="PF03937">
    <property type="entry name" value="Sdh5"/>
    <property type="match status" value="1"/>
</dbReference>
<reference evidence="5 6" key="1">
    <citation type="journal article" date="2015" name="Fungal Genet. Biol.">
        <title>Evolution of novel wood decay mechanisms in Agaricales revealed by the genome sequences of Fistulina hepatica and Cylindrobasidium torrendii.</title>
        <authorList>
            <person name="Floudas D."/>
            <person name="Held B.W."/>
            <person name="Riley R."/>
            <person name="Nagy L.G."/>
            <person name="Koehler G."/>
            <person name="Ransdell A.S."/>
            <person name="Younus H."/>
            <person name="Chow J."/>
            <person name="Chiniquy J."/>
            <person name="Lipzen A."/>
            <person name="Tritt A."/>
            <person name="Sun H."/>
            <person name="Haridas S."/>
            <person name="LaButti K."/>
            <person name="Ohm R.A."/>
            <person name="Kues U."/>
            <person name="Blanchette R.A."/>
            <person name="Grigoriev I.V."/>
            <person name="Minto R.E."/>
            <person name="Hibbett D.S."/>
        </authorList>
    </citation>
    <scope>NUCLEOTIDE SEQUENCE [LARGE SCALE GENOMIC DNA]</scope>
    <source>
        <strain evidence="5 6">ATCC 64428</strain>
    </source>
</reference>
<dbReference type="Gene3D" id="1.10.150.250">
    <property type="entry name" value="Flavinator of succinate dehydrogenase"/>
    <property type="match status" value="1"/>
</dbReference>
<gene>
    <name evidence="5" type="ORF">FISHEDRAFT_34808</name>
</gene>
<dbReference type="SUPFAM" id="SSF109910">
    <property type="entry name" value="YgfY-like"/>
    <property type="match status" value="1"/>
</dbReference>